<dbReference type="SFLD" id="SFLDS00029">
    <property type="entry name" value="Radical_SAM"/>
    <property type="match status" value="1"/>
</dbReference>
<feature type="compositionally biased region" description="Pro residues" evidence="5">
    <location>
        <begin position="51"/>
        <end position="60"/>
    </location>
</feature>
<sequence>MMLRLAFPLVVSHLPPKKPSPIPPRPPPARRYAASAAAAATTSSSSSSSSSPPPHPSLPSLPPSSAYVHLPFCRKRCHYCDFPIVALGSSGSISPSRGEGEGADDPRIVDYVRLLLREVAATRPVSDDGVPFQTVFFGGGTPSLVPPRLVAAVLDALRGRFGLSACPEVSIEMDPGTFDAARLRDLVGVGVNRVSLGVQAFQEDLLRACGRAHGVEEVHEAVGIVTACEGLQNWSMDLISSLPNQTEEMWEESLRCTVDARPTHVSVYDLQIEQGTKFGQMSLLGLQLLYSPVNSDAVAMLAGYCSCSQLFRVLPKYTPGVFPLPSDTESANFYKIASKRLSEAGYNHYEISSYCKPGYECKHNLTYWQNRPFYAFGLGSASYINGVRYSRPRRMKEYAEWVQKLEDGTWSHESRSSDMKDMAMDVVMLSLRTAWGLDLQSFSKSFGKSLALSLCNTLKPFVESGLVIAMDMERQALPHSDFELVLQNDGDFRSRVAFIRLSDPDGFLLSNELISLAFGIISP</sequence>
<dbReference type="PROSITE" id="PS51918">
    <property type="entry name" value="RADICAL_SAM"/>
    <property type="match status" value="1"/>
</dbReference>
<evidence type="ECO:0000259" key="6">
    <source>
        <dbReference type="PROSITE" id="PS51918"/>
    </source>
</evidence>
<dbReference type="GO" id="GO:0005737">
    <property type="term" value="C:cytoplasm"/>
    <property type="evidence" value="ECO:0007669"/>
    <property type="project" value="InterPro"/>
</dbReference>
<dbReference type="EMBL" id="LWDX02034816">
    <property type="protein sequence ID" value="OEL26363.1"/>
    <property type="molecule type" value="Genomic_DNA"/>
</dbReference>
<name>A0A1E5VMK7_9POAL</name>
<evidence type="ECO:0000256" key="2">
    <source>
        <dbReference type="ARBA" id="ARBA00014678"/>
    </source>
</evidence>
<dbReference type="Proteomes" id="UP000095767">
    <property type="component" value="Unassembled WGS sequence"/>
</dbReference>
<dbReference type="SUPFAM" id="SSF102114">
    <property type="entry name" value="Radical SAM enzymes"/>
    <property type="match status" value="1"/>
</dbReference>
<dbReference type="Pfam" id="PF04055">
    <property type="entry name" value="Radical_SAM"/>
    <property type="match status" value="1"/>
</dbReference>
<accession>A0A1E5VMK7</accession>
<comment type="function">
    <text evidence="4">May be a heme chaperone, appears to bind heme. Homologous bacterial proteins do not have oxygen-independent coproporphyrinogen-III oxidase activity. Binds 1 [4Fe-4S] cluster. The cluster is coordinated with 3 cysteines and an exchangeable S-adenosyl-L-methionine.</text>
</comment>
<dbReference type="STRING" id="888268.A0A1E5VMK7"/>
<dbReference type="SFLD" id="SFLDF00562">
    <property type="entry name" value="HemN-like__clustered_with_heat"/>
    <property type="match status" value="1"/>
</dbReference>
<dbReference type="SMART" id="SM00729">
    <property type="entry name" value="Elp3"/>
    <property type="match status" value="1"/>
</dbReference>
<evidence type="ECO:0000256" key="4">
    <source>
        <dbReference type="ARBA" id="ARBA00045130"/>
    </source>
</evidence>
<dbReference type="CDD" id="cd01335">
    <property type="entry name" value="Radical_SAM"/>
    <property type="match status" value="1"/>
</dbReference>
<organism evidence="7 8">
    <name type="scientific">Dichanthelium oligosanthes</name>
    <dbReference type="NCBI Taxonomy" id="888268"/>
    <lineage>
        <taxon>Eukaryota</taxon>
        <taxon>Viridiplantae</taxon>
        <taxon>Streptophyta</taxon>
        <taxon>Embryophyta</taxon>
        <taxon>Tracheophyta</taxon>
        <taxon>Spermatophyta</taxon>
        <taxon>Magnoliopsida</taxon>
        <taxon>Liliopsida</taxon>
        <taxon>Poales</taxon>
        <taxon>Poaceae</taxon>
        <taxon>PACMAD clade</taxon>
        <taxon>Panicoideae</taxon>
        <taxon>Panicodae</taxon>
        <taxon>Paniceae</taxon>
        <taxon>Dichantheliinae</taxon>
        <taxon>Dichanthelium</taxon>
    </lineage>
</organism>
<dbReference type="GO" id="GO:0004109">
    <property type="term" value="F:coproporphyrinogen oxidase activity"/>
    <property type="evidence" value="ECO:0007669"/>
    <property type="project" value="InterPro"/>
</dbReference>
<dbReference type="GO" id="GO:0051539">
    <property type="term" value="F:4 iron, 4 sulfur cluster binding"/>
    <property type="evidence" value="ECO:0007669"/>
    <property type="project" value="InterPro"/>
</dbReference>
<feature type="region of interest" description="Disordered" evidence="5">
    <location>
        <begin position="13"/>
        <end position="60"/>
    </location>
</feature>
<comment type="caution">
    <text evidence="7">The sequence shown here is derived from an EMBL/GenBank/DDBJ whole genome shotgun (WGS) entry which is preliminary data.</text>
</comment>
<feature type="compositionally biased region" description="Pro residues" evidence="5">
    <location>
        <begin position="17"/>
        <end position="29"/>
    </location>
</feature>
<feature type="domain" description="Radical SAM core" evidence="6">
    <location>
        <begin position="58"/>
        <end position="308"/>
    </location>
</feature>
<protein>
    <recommendedName>
        <fullName evidence="2">Radical S-adenosyl methionine domain-containing protein 1, mitochondrial</fullName>
    </recommendedName>
    <alternativeName>
        <fullName evidence="3">Putative heme chaperone</fullName>
    </alternativeName>
</protein>
<evidence type="ECO:0000313" key="7">
    <source>
        <dbReference type="EMBL" id="OEL26363.1"/>
    </source>
</evidence>
<evidence type="ECO:0000313" key="8">
    <source>
        <dbReference type="Proteomes" id="UP000095767"/>
    </source>
</evidence>
<dbReference type="InterPro" id="IPR058240">
    <property type="entry name" value="rSAM_sf"/>
</dbReference>
<comment type="similarity">
    <text evidence="1">Belongs to the anaerobic coproporphyrinogen-III oxidase family. HemW subfamily.</text>
</comment>
<proteinExistence type="inferred from homology"/>
<dbReference type="InterPro" id="IPR004559">
    <property type="entry name" value="HemW-like"/>
</dbReference>
<dbReference type="InterPro" id="IPR007197">
    <property type="entry name" value="rSAM"/>
</dbReference>
<dbReference type="SFLD" id="SFLDG01065">
    <property type="entry name" value="anaerobic_coproporphyrinogen-I"/>
    <property type="match status" value="1"/>
</dbReference>
<dbReference type="AlphaFoldDB" id="A0A1E5VMK7"/>
<dbReference type="OrthoDB" id="431409at2759"/>
<feature type="compositionally biased region" description="Low complexity" evidence="5">
    <location>
        <begin position="30"/>
        <end position="50"/>
    </location>
</feature>
<dbReference type="InterPro" id="IPR034505">
    <property type="entry name" value="Coproporphyrinogen-III_oxidase"/>
</dbReference>
<dbReference type="GO" id="GO:0006779">
    <property type="term" value="P:porphyrin-containing compound biosynthetic process"/>
    <property type="evidence" value="ECO:0007669"/>
    <property type="project" value="InterPro"/>
</dbReference>
<reference evidence="7 8" key="1">
    <citation type="submission" date="2016-09" db="EMBL/GenBank/DDBJ databases">
        <title>The draft genome of Dichanthelium oligosanthes: A C3 panicoid grass species.</title>
        <authorList>
            <person name="Studer A.J."/>
            <person name="Schnable J.C."/>
            <person name="Brutnell T.P."/>
        </authorList>
    </citation>
    <scope>NUCLEOTIDE SEQUENCE [LARGE SCALE GENOMIC DNA]</scope>
    <source>
        <strain evidence="8">cv. Kellogg 1175</strain>
        <tissue evidence="7">Leaf</tissue>
    </source>
</reference>
<dbReference type="PANTHER" id="PTHR13932:SF5">
    <property type="entry name" value="RADICAL S-ADENOSYL METHIONINE DOMAIN-CONTAINING PROTEIN 1, MITOCHONDRIAL"/>
    <property type="match status" value="1"/>
</dbReference>
<evidence type="ECO:0000256" key="1">
    <source>
        <dbReference type="ARBA" id="ARBA00006100"/>
    </source>
</evidence>
<gene>
    <name evidence="7" type="ORF">BAE44_0012618</name>
</gene>
<evidence type="ECO:0000256" key="3">
    <source>
        <dbReference type="ARBA" id="ARBA00033094"/>
    </source>
</evidence>
<dbReference type="InterPro" id="IPR006638">
    <property type="entry name" value="Elp3/MiaA/NifB-like_rSAM"/>
</dbReference>
<dbReference type="InterPro" id="IPR010723">
    <property type="entry name" value="HemN_C"/>
</dbReference>
<evidence type="ECO:0000256" key="5">
    <source>
        <dbReference type="SAM" id="MobiDB-lite"/>
    </source>
</evidence>
<dbReference type="Pfam" id="PF06969">
    <property type="entry name" value="HemN_C"/>
    <property type="match status" value="1"/>
</dbReference>
<keyword evidence="8" id="KW-1185">Reference proteome</keyword>
<dbReference type="PANTHER" id="PTHR13932">
    <property type="entry name" value="COPROPORPHYRINIGEN III OXIDASE"/>
    <property type="match status" value="1"/>
</dbReference>
<dbReference type="Gene3D" id="3.30.750.200">
    <property type="match status" value="1"/>
</dbReference>